<name>W2QT18_PHYN3</name>
<reference evidence="2 3" key="2">
    <citation type="submission" date="2013-11" db="EMBL/GenBank/DDBJ databases">
        <title>The Genome Sequence of Phytophthora parasitica INRA-310.</title>
        <authorList>
            <consortium name="The Broad Institute Genomics Platform"/>
            <person name="Russ C."/>
            <person name="Tyler B."/>
            <person name="Panabieres F."/>
            <person name="Shan W."/>
            <person name="Tripathy S."/>
            <person name="Grunwald N."/>
            <person name="Machado M."/>
            <person name="Johnson C.S."/>
            <person name="Arredondo F."/>
            <person name="Hong C."/>
            <person name="Coffey M."/>
            <person name="Young S.K."/>
            <person name="Zeng Q."/>
            <person name="Gargeya S."/>
            <person name="Fitzgerald M."/>
            <person name="Abouelleil A."/>
            <person name="Alvarado L."/>
            <person name="Chapman S.B."/>
            <person name="Gainer-Dewar J."/>
            <person name="Goldberg J."/>
            <person name="Griggs A."/>
            <person name="Gujja S."/>
            <person name="Hansen M."/>
            <person name="Howarth C."/>
            <person name="Imamovic A."/>
            <person name="Ireland A."/>
            <person name="Larimer J."/>
            <person name="McCowan C."/>
            <person name="Murphy C."/>
            <person name="Pearson M."/>
            <person name="Poon T.W."/>
            <person name="Priest M."/>
            <person name="Roberts A."/>
            <person name="Saif S."/>
            <person name="Shea T."/>
            <person name="Sykes S."/>
            <person name="Wortman J."/>
            <person name="Nusbaum C."/>
            <person name="Birren B."/>
        </authorList>
    </citation>
    <scope>NUCLEOTIDE SEQUENCE [LARGE SCALE GENOMIC DNA]</scope>
    <source>
        <strain evidence="2 3">INRA-310</strain>
    </source>
</reference>
<dbReference type="InterPro" id="IPR048324">
    <property type="entry name" value="ZSWIM1-3_RNaseH-like"/>
</dbReference>
<reference evidence="3" key="1">
    <citation type="submission" date="2011-12" db="EMBL/GenBank/DDBJ databases">
        <authorList>
            <consortium name="The Broad Institute Genome Sequencing Platform"/>
            <person name="Russ C."/>
            <person name="Tyler B."/>
            <person name="Panabieres F."/>
            <person name="Shan W."/>
            <person name="Tripathy S."/>
            <person name="Grunwald N."/>
            <person name="Machado M."/>
            <person name="Young S.K."/>
            <person name="Zeng Q."/>
            <person name="Gargeya S."/>
            <person name="Fitzgerald M."/>
            <person name="Haas B."/>
            <person name="Abouelleil A."/>
            <person name="Alvarado L."/>
            <person name="Arachchi H.M."/>
            <person name="Berlin A."/>
            <person name="Chapman S.B."/>
            <person name="Gearin G."/>
            <person name="Goldberg J."/>
            <person name="Griggs A."/>
            <person name="Gujja S."/>
            <person name="Hansen M."/>
            <person name="Heiman D."/>
            <person name="Howarth C."/>
            <person name="Larimer J."/>
            <person name="Lui A."/>
            <person name="MacDonald P.J.P."/>
            <person name="McCowen C."/>
            <person name="Montmayeur A."/>
            <person name="Murphy C."/>
            <person name="Neiman D."/>
            <person name="Pearson M."/>
            <person name="Priest M."/>
            <person name="Roberts A."/>
            <person name="Saif S."/>
            <person name="Shea T."/>
            <person name="Sisk P."/>
            <person name="Stolte C."/>
            <person name="Sykes S."/>
            <person name="Wortman J."/>
            <person name="Nusbaum C."/>
            <person name="Birren B."/>
        </authorList>
    </citation>
    <scope>NUCLEOTIDE SEQUENCE [LARGE SCALE GENOMIC DNA]</scope>
    <source>
        <strain evidence="3">INRA-310</strain>
    </source>
</reference>
<dbReference type="PANTHER" id="PTHR31569">
    <property type="entry name" value="SWIM-TYPE DOMAIN-CONTAINING PROTEIN"/>
    <property type="match status" value="1"/>
</dbReference>
<sequence length="384" mass="44943">MSESEPEVHVPSTGMWESSPIAKEWHENWEAFKEYLVVCQDDTHQLFRLRSAVSVASRNAEIHGQAGAGSNGSSTSHNHRVDRTVYENHPSVRRVDDPVLFAFVDVMQSSGSNPKRIMQFLCEKTGQNLTLRDVHNMVARMREERRGRDTVEQRLETLLRRFCGREGNRSSVFVDDESLAQTIALHTRQMRRWFKAFSRGTPRGCDAQHKRLEHSLMNNESTECLADAIEAFKLSNPSWEQIRVIVIDRDMGELSLLETHFPHVKVILRHFHLKKYIRSEMKKSKYGGPSSFDMDQVEDAVDMLRTAPTIEDYTKYLKYLYFLLDTTHLDSNDKIPELKHPFLQYFMKNWDQQKELYMLVQTCHIWAIILTVDWKLPRTKLRRT</sequence>
<dbReference type="RefSeq" id="XP_008898823.1">
    <property type="nucleotide sequence ID" value="XM_008900575.1"/>
</dbReference>
<dbReference type="PANTHER" id="PTHR31569:SF4">
    <property type="entry name" value="SWIM-TYPE DOMAIN-CONTAINING PROTEIN"/>
    <property type="match status" value="1"/>
</dbReference>
<evidence type="ECO:0000259" key="1">
    <source>
        <dbReference type="Pfam" id="PF21056"/>
    </source>
</evidence>
<dbReference type="Proteomes" id="UP000018817">
    <property type="component" value="Unassembled WGS sequence"/>
</dbReference>
<evidence type="ECO:0000313" key="2">
    <source>
        <dbReference type="EMBL" id="ETN16121.1"/>
    </source>
</evidence>
<dbReference type="OMA" id="MRRWFKA"/>
<gene>
    <name evidence="2" type="ORF">PPTG_21873</name>
</gene>
<protein>
    <recommendedName>
        <fullName evidence="1">ZSWIM1/3 RNaseH-like domain-containing protein</fullName>
    </recommendedName>
</protein>
<feature type="domain" description="ZSWIM1/3 RNaseH-like" evidence="1">
    <location>
        <begin position="210"/>
        <end position="267"/>
    </location>
</feature>
<accession>W2QT18</accession>
<dbReference type="EMBL" id="KI669569">
    <property type="protein sequence ID" value="ETN16121.1"/>
    <property type="molecule type" value="Genomic_DNA"/>
</dbReference>
<organism evidence="2 3">
    <name type="scientific">Phytophthora nicotianae (strain INRA-310)</name>
    <name type="common">Phytophthora parasitica</name>
    <dbReference type="NCBI Taxonomy" id="761204"/>
    <lineage>
        <taxon>Eukaryota</taxon>
        <taxon>Sar</taxon>
        <taxon>Stramenopiles</taxon>
        <taxon>Oomycota</taxon>
        <taxon>Peronosporomycetes</taxon>
        <taxon>Peronosporales</taxon>
        <taxon>Peronosporaceae</taxon>
        <taxon>Phytophthora</taxon>
    </lineage>
</organism>
<dbReference type="STRING" id="761204.W2QT18"/>
<proteinExistence type="predicted"/>
<dbReference type="GeneID" id="20190472"/>
<dbReference type="AlphaFoldDB" id="W2QT18"/>
<dbReference type="Pfam" id="PF21056">
    <property type="entry name" value="ZSWIM1-3_RNaseH-like"/>
    <property type="match status" value="1"/>
</dbReference>
<dbReference type="VEuPathDB" id="FungiDB:PPTG_21873"/>
<evidence type="ECO:0000313" key="3">
    <source>
        <dbReference type="Proteomes" id="UP000018817"/>
    </source>
</evidence>
<dbReference type="InterPro" id="IPR052579">
    <property type="entry name" value="Zinc_finger_SWIM"/>
</dbReference>